<feature type="repeat" description="ANK" evidence="3">
    <location>
        <begin position="1567"/>
        <end position="1609"/>
    </location>
</feature>
<dbReference type="EMBL" id="AZHA01000025">
    <property type="protein sequence ID" value="OAA38727.1"/>
    <property type="molecule type" value="Genomic_DNA"/>
</dbReference>
<keyword evidence="2 3" id="KW-0040">ANK repeat</keyword>
<dbReference type="InterPro" id="IPR054471">
    <property type="entry name" value="GPIID_WHD"/>
</dbReference>
<dbReference type="InterPro" id="IPR056884">
    <property type="entry name" value="NPHP3-like_N"/>
</dbReference>
<evidence type="ECO:0000256" key="2">
    <source>
        <dbReference type="ARBA" id="ARBA00023043"/>
    </source>
</evidence>
<keyword evidence="1" id="KW-0677">Repeat</keyword>
<feature type="repeat" description="ANK" evidence="3">
    <location>
        <begin position="556"/>
        <end position="588"/>
    </location>
</feature>
<proteinExistence type="predicted"/>
<evidence type="ECO:0000256" key="4">
    <source>
        <dbReference type="SAM" id="MobiDB-lite"/>
    </source>
</evidence>
<dbReference type="InterPro" id="IPR027417">
    <property type="entry name" value="P-loop_NTPase"/>
</dbReference>
<dbReference type="OrthoDB" id="21416at2759"/>
<dbReference type="PANTHER" id="PTHR24126:SF14">
    <property type="entry name" value="ANK_REP_REGION DOMAIN-CONTAINING PROTEIN"/>
    <property type="match status" value="1"/>
</dbReference>
<evidence type="ECO:0000259" key="6">
    <source>
        <dbReference type="Pfam" id="PF24883"/>
    </source>
</evidence>
<dbReference type="Pfam" id="PF12796">
    <property type="entry name" value="Ank_2"/>
    <property type="match status" value="4"/>
</dbReference>
<feature type="repeat" description="ANK" evidence="3">
    <location>
        <begin position="891"/>
        <end position="927"/>
    </location>
</feature>
<dbReference type="PROSITE" id="PS50088">
    <property type="entry name" value="ANK_REPEAT"/>
    <property type="match status" value="7"/>
</dbReference>
<evidence type="ECO:0000313" key="8">
    <source>
        <dbReference type="Proteomes" id="UP000076863"/>
    </source>
</evidence>
<feature type="domain" description="GPI inositol-deacylase winged helix" evidence="5">
    <location>
        <begin position="339"/>
        <end position="405"/>
    </location>
</feature>
<feature type="repeat" description="ANK" evidence="3">
    <location>
        <begin position="1213"/>
        <end position="1245"/>
    </location>
</feature>
<feature type="repeat" description="ANK" evidence="3">
    <location>
        <begin position="523"/>
        <end position="555"/>
    </location>
</feature>
<dbReference type="PRINTS" id="PR01415">
    <property type="entry name" value="ANKYRIN"/>
</dbReference>
<organism evidence="7 8">
    <name type="scientific">Beauveria brongniartii RCEF 3172</name>
    <dbReference type="NCBI Taxonomy" id="1081107"/>
    <lineage>
        <taxon>Eukaryota</taxon>
        <taxon>Fungi</taxon>
        <taxon>Dikarya</taxon>
        <taxon>Ascomycota</taxon>
        <taxon>Pezizomycotina</taxon>
        <taxon>Sordariomycetes</taxon>
        <taxon>Hypocreomycetidae</taxon>
        <taxon>Hypocreales</taxon>
        <taxon>Cordycipitaceae</taxon>
        <taxon>Beauveria</taxon>
        <taxon>Beauveria brongniartii</taxon>
    </lineage>
</organism>
<accession>A0A167AB37</accession>
<evidence type="ECO:0000256" key="1">
    <source>
        <dbReference type="ARBA" id="ARBA00022737"/>
    </source>
</evidence>
<dbReference type="Proteomes" id="UP000076863">
    <property type="component" value="Unassembled WGS sequence"/>
</dbReference>
<dbReference type="InterPro" id="IPR002110">
    <property type="entry name" value="Ankyrin_rpt"/>
</dbReference>
<name>A0A167AB37_9HYPO</name>
<dbReference type="Pfam" id="PF22939">
    <property type="entry name" value="WHD_GPIID"/>
    <property type="match status" value="1"/>
</dbReference>
<dbReference type="SUPFAM" id="SSF52540">
    <property type="entry name" value="P-loop containing nucleoside triphosphate hydrolases"/>
    <property type="match status" value="1"/>
</dbReference>
<dbReference type="InterPro" id="IPR036770">
    <property type="entry name" value="Ankyrin_rpt-contain_sf"/>
</dbReference>
<gene>
    <name evidence="7" type="ORF">BBO_06974</name>
</gene>
<feature type="repeat" description="ANK" evidence="3">
    <location>
        <begin position="590"/>
        <end position="622"/>
    </location>
</feature>
<keyword evidence="8" id="KW-1185">Reference proteome</keyword>
<protein>
    <submittedName>
        <fullName evidence="7">Ankyrin repeat-containing domain protein</fullName>
    </submittedName>
</protein>
<evidence type="ECO:0000256" key="3">
    <source>
        <dbReference type="PROSITE-ProRule" id="PRU00023"/>
    </source>
</evidence>
<feature type="domain" description="Nephrocystin 3-like N-terminal" evidence="6">
    <location>
        <begin position="66"/>
        <end position="228"/>
    </location>
</feature>
<dbReference type="PROSITE" id="PS50297">
    <property type="entry name" value="ANK_REP_REGION"/>
    <property type="match status" value="4"/>
</dbReference>
<dbReference type="PANTHER" id="PTHR24126">
    <property type="entry name" value="ANKYRIN REPEAT, PH AND SEC7 DOMAIN CONTAINING PROTEIN SECG-RELATED"/>
    <property type="match status" value="1"/>
</dbReference>
<dbReference type="Pfam" id="PF24883">
    <property type="entry name" value="NPHP3_N"/>
    <property type="match status" value="1"/>
</dbReference>
<feature type="region of interest" description="Disordered" evidence="4">
    <location>
        <begin position="1"/>
        <end position="30"/>
    </location>
</feature>
<dbReference type="Gene3D" id="1.25.40.20">
    <property type="entry name" value="Ankyrin repeat-containing domain"/>
    <property type="match status" value="8"/>
</dbReference>
<evidence type="ECO:0000259" key="5">
    <source>
        <dbReference type="Pfam" id="PF22939"/>
    </source>
</evidence>
<evidence type="ECO:0000313" key="7">
    <source>
        <dbReference type="EMBL" id="OAA38727.1"/>
    </source>
</evidence>
<dbReference type="SUPFAM" id="SSF48403">
    <property type="entry name" value="Ankyrin repeat"/>
    <property type="match status" value="5"/>
</dbReference>
<reference evidence="7 8" key="1">
    <citation type="journal article" date="2016" name="Genome Biol. Evol.">
        <title>Divergent and convergent evolution of fungal pathogenicity.</title>
        <authorList>
            <person name="Shang Y."/>
            <person name="Xiao G."/>
            <person name="Zheng P."/>
            <person name="Cen K."/>
            <person name="Zhan S."/>
            <person name="Wang C."/>
        </authorList>
    </citation>
    <scope>NUCLEOTIDE SEQUENCE [LARGE SCALE GENOMIC DNA]</scope>
    <source>
        <strain evidence="7 8">RCEF 3172</strain>
    </source>
</reference>
<dbReference type="SMART" id="SM00248">
    <property type="entry name" value="ANK"/>
    <property type="match status" value="23"/>
</dbReference>
<sequence length="2103" mass="232512">MNPNLDSSDGENSDGFVVTGARDKDTSDNTSLTAEKLTEVRKWLEPTAYDISGGEYQKHASLYLLGTGNWLTASPEYQQWLTSRDYGLLWIKGIPGSGKSVMAAKIIAELSASEPKCPVLYFFFRQIIDANHKPAALLCDWMDQLLVHSPVLQRQLYSYTQEGRSLKSVSPDDMWKDLKMAFASLSERVYCITDALDEMDQGNDSFLKALANLGLWRPAKVKVLITSRPVASVETPLRSIPCLKIRLQEDEVDNDISRFVKHSLETSQLDKRHWPAIINAVPGRAKGLFLYSRLAMDTFLEHDVDVQNALAHLPTDLNVLYTNLLREHIVRSGVDDQIQRFILQAVTHATRPLRLLEIAEMISVVEVDRDLKTRKELVKAACGPLLEILADETVSVIHHSFTEYLKGITRAKGDPGYPALDSGAAHEQLALTCLRYLQSGSLSSFSPALLDHKSRQRLSDTKIALWQEYPFLKYATGNWFKHVISACSASSDDTKLLPEMRQFLENDHFRSSWCRLQFKRMACDVSKVHIAAKSGLTGYLKELIYRGADVDCLDHQGKTPLWWAASDGHADTVQALIAAGVKLDREDNTSGHTPLHQAAQKNHFSVVELLLQAGVSPTIRKGLGTSHQYSCHCEPSYGESPLRYACERGHWETLNVMLKYVTDLGDVHWALAWAACGGQSRLVSRILEYPGVDVNAINHGDTFLYLACSSLDMDTINILLHASADAAALSIGDRHPLSVDIDYTPKPTGCPTQSCLSAMVQNHKLWQIVKNPIICSEVEKLFGDLFAAGLDVNQRDGMNQTLLHQVTQSATFTYVLISAGADARATDKHKCTPLHFCTNPEVISILVKRGGADINAVNKDGRTPLHQSVNSQAAMSKLLEYGSDPNILDNDGNSPLHLLLARTSPDTSLEHVTLLLRFGADPSLKNHCGLIPFRSISNLYTGRKIADCLIQAGADIDATDNDGRTVLFDVVGRQHQINQERVWTLEYLVGARASKESRDHQGRKISHEAIKGLMSSHDLGLIVQWLDALDSLELLDLEAVDNAGNSLLHEFCSRVQNTRNRHAVDMHLVRLLTGAGLDMSQKNHAGQTPLHLLCTRPCEAGSSRFVFDQPIVYAIHHCENVDERDSNGNTALHIASVYEESWCKLLLDGGADPTVRNHEGLTPLHLAARCKQSNTIGLLLMAIHDRLGDTPSEEADCINATVVKNCNNIHEPYNITALFYACQSGRPESVKLLLDAGADPNIGSLFVACAMMEQENRLWTSKDHVPGSAIAALRTLDTTRPRPMLEHQSDMSHPFASTRLEEILEMLVSSGISLSLLHSDPTRGYMNPFWKASALNSDYAFKSLNATKRKHWATIGNVAEQAMSRDALSLFDEKMMAFSDSVSNNVMQQSGWLQPGGVDFNIFHAIIVRRQYHLIKQMVEAGCRFLLPGIPHLEYLIVHGFASLFDYIVKAEAQVRLAEGEWHAYDDATKPGLHFQPKSDQDDSVRNGQLGEELRNKMLEYAVRRELPNMDIVRLLVDNYAVNINGGDRNRNTALHIIARGNHWWQSAQALPFLLKSGANIESENSSGQTPLHLTLDKEYFQLGKLGSFHKDVAETLIDAGANVNAIDFEGRSCLDCAGYSTDLIDLLINNGAAIRSDSIFAALKADNSAALERLLQGEADANGRMLFSGNLTDRDNTDDSSGDSRRTFDAALISRHEVVPIYYIASKSAFPEDPDMRNCFRKLLNYGANIYASFQVQRGGHKCGPTYGGDYNKLIGVVEEIEGAVEHRSVLHELVRLGKLSKCMIDAMDIDAGCLDPKGCNLLHAVCDSWGGPDRAIDMTLDDDDDDDDDEKEEERTSAFQQLLALGCDIQARDSSGQSVVHHMIYRGWKHTRRLARLEESIKEVSCIAPDLLSAPNASGNTPLHYSVLLATSTRRTEQAGEKQRKDQMVDLTRLLLRSGANPACVNQDGNSVLHFMAHNLDRGDVAALFAELVHGGYGLDVNARNARGETPLMLLANRTNVLLRLGAGCGSLCLDDEAAAQSVAMLAELGADFAVTDAQGNGLLHLAATDEVQLFKAFMDSGKLDPMLENRAHQTAIDVAATYDNNEILALFQKRIDESHQ</sequence>
<dbReference type="Gene3D" id="3.40.50.300">
    <property type="entry name" value="P-loop containing nucleotide triphosphate hydrolases"/>
    <property type="match status" value="1"/>
</dbReference>
<comment type="caution">
    <text evidence="7">The sequence shown here is derived from an EMBL/GenBank/DDBJ whole genome shotgun (WGS) entry which is preliminary data.</text>
</comment>
<feature type="repeat" description="ANK" evidence="3">
    <location>
        <begin position="1530"/>
        <end position="1566"/>
    </location>
</feature>